<dbReference type="EMBL" id="JAAMPC010000014">
    <property type="protein sequence ID" value="KAG2264608.1"/>
    <property type="molecule type" value="Genomic_DNA"/>
</dbReference>
<evidence type="ECO:0000313" key="3">
    <source>
        <dbReference type="Proteomes" id="UP000886595"/>
    </source>
</evidence>
<reference evidence="2 3" key="1">
    <citation type="submission" date="2020-02" db="EMBL/GenBank/DDBJ databases">
        <authorList>
            <person name="Ma Q."/>
            <person name="Huang Y."/>
            <person name="Song X."/>
            <person name="Pei D."/>
        </authorList>
    </citation>
    <scope>NUCLEOTIDE SEQUENCE [LARGE SCALE GENOMIC DNA]</scope>
    <source>
        <strain evidence="2">Sxm20200214</strain>
        <tissue evidence="2">Leaf</tissue>
    </source>
</reference>
<evidence type="ECO:0000256" key="1">
    <source>
        <dbReference type="SAM" id="MobiDB-lite"/>
    </source>
</evidence>
<evidence type="ECO:0000313" key="2">
    <source>
        <dbReference type="EMBL" id="KAG2264608.1"/>
    </source>
</evidence>
<feature type="region of interest" description="Disordered" evidence="1">
    <location>
        <begin position="172"/>
        <end position="213"/>
    </location>
</feature>
<comment type="caution">
    <text evidence="2">The sequence shown here is derived from an EMBL/GenBank/DDBJ whole genome shotgun (WGS) entry which is preliminary data.</text>
</comment>
<dbReference type="Proteomes" id="UP000886595">
    <property type="component" value="Unassembled WGS sequence"/>
</dbReference>
<proteinExistence type="predicted"/>
<protein>
    <submittedName>
        <fullName evidence="2">Uncharacterized protein</fullName>
    </submittedName>
</protein>
<name>A0A8X7Q7K7_BRACI</name>
<accession>A0A8X7Q7K7</accession>
<organism evidence="2 3">
    <name type="scientific">Brassica carinata</name>
    <name type="common">Ethiopian mustard</name>
    <name type="synonym">Abyssinian cabbage</name>
    <dbReference type="NCBI Taxonomy" id="52824"/>
    <lineage>
        <taxon>Eukaryota</taxon>
        <taxon>Viridiplantae</taxon>
        <taxon>Streptophyta</taxon>
        <taxon>Embryophyta</taxon>
        <taxon>Tracheophyta</taxon>
        <taxon>Spermatophyta</taxon>
        <taxon>Magnoliopsida</taxon>
        <taxon>eudicotyledons</taxon>
        <taxon>Gunneridae</taxon>
        <taxon>Pentapetalae</taxon>
        <taxon>rosids</taxon>
        <taxon>malvids</taxon>
        <taxon>Brassicales</taxon>
        <taxon>Brassicaceae</taxon>
        <taxon>Brassiceae</taxon>
        <taxon>Brassica</taxon>
    </lineage>
</organism>
<dbReference type="AlphaFoldDB" id="A0A8X7Q7K7"/>
<feature type="compositionally biased region" description="Basic and acidic residues" evidence="1">
    <location>
        <begin position="196"/>
        <end position="213"/>
    </location>
</feature>
<dbReference type="OrthoDB" id="6017at2759"/>
<sequence length="213" mass="24237">MILNVDLHILESRILLFPSLHEVNRMIARSEEEVELFDQMDEEFDWTEEMTCHEQVPKWLRASTREVNATVADLSKKPSKNMLSSSNLIVQTGGPGEYSDESFAEKNIDSGNEEEGDLGQFDDDELTGAVVIKKSLHRMIPILQNLRQKVRDRKRWLLLFLQKEFGSLSALDTRPGSVSKRLEDDLEDGEIGASGDSHRDLQRSYDRDEGGGE</sequence>
<keyword evidence="3" id="KW-1185">Reference proteome</keyword>
<gene>
    <name evidence="2" type="ORF">Bca52824_071687</name>
</gene>